<dbReference type="Proteomes" id="UP000616779">
    <property type="component" value="Unassembled WGS sequence"/>
</dbReference>
<evidence type="ECO:0000313" key="6">
    <source>
        <dbReference type="Proteomes" id="UP000616779"/>
    </source>
</evidence>
<dbReference type="InterPro" id="IPR036388">
    <property type="entry name" value="WH-like_DNA-bd_sf"/>
</dbReference>
<feature type="domain" description="HTH arsR-type" evidence="4">
    <location>
        <begin position="21"/>
        <end position="113"/>
    </location>
</feature>
<dbReference type="InterPro" id="IPR036390">
    <property type="entry name" value="WH_DNA-bd_sf"/>
</dbReference>
<keyword evidence="2" id="KW-0238">DNA-binding</keyword>
<dbReference type="InterPro" id="IPR051081">
    <property type="entry name" value="HTH_MetalResp_TranReg"/>
</dbReference>
<sequence length="113" mass="12781">MADNVSASLSHEKLEKTRETVHTQSLSGIVRMFKVLSDQTRMKLLYVLCLEEEMCVSDISKLVGCSISSASHHLRSLRRLGFVSDRNVGKSVMYSIKNDRLKQMMMLALESSQ</sequence>
<protein>
    <submittedName>
        <fullName evidence="5">Metalloregulator ArsR/SmtB family transcription factor</fullName>
    </submittedName>
</protein>
<dbReference type="CDD" id="cd00090">
    <property type="entry name" value="HTH_ARSR"/>
    <property type="match status" value="1"/>
</dbReference>
<dbReference type="PANTHER" id="PTHR33154:SF33">
    <property type="entry name" value="TRANSCRIPTIONAL REPRESSOR SDPR"/>
    <property type="match status" value="1"/>
</dbReference>
<proteinExistence type="predicted"/>
<dbReference type="PRINTS" id="PR00778">
    <property type="entry name" value="HTHARSR"/>
</dbReference>
<dbReference type="Pfam" id="PF01022">
    <property type="entry name" value="HTH_5"/>
    <property type="match status" value="1"/>
</dbReference>
<dbReference type="SUPFAM" id="SSF46785">
    <property type="entry name" value="Winged helix' DNA-binding domain"/>
    <property type="match status" value="1"/>
</dbReference>
<dbReference type="InterPro" id="IPR011991">
    <property type="entry name" value="ArsR-like_HTH"/>
</dbReference>
<evidence type="ECO:0000256" key="3">
    <source>
        <dbReference type="ARBA" id="ARBA00023163"/>
    </source>
</evidence>
<dbReference type="NCBIfam" id="NF033788">
    <property type="entry name" value="HTH_metalloreg"/>
    <property type="match status" value="1"/>
</dbReference>
<evidence type="ECO:0000259" key="4">
    <source>
        <dbReference type="PROSITE" id="PS50987"/>
    </source>
</evidence>
<organism evidence="5 6">
    <name type="scientific">Paenibacillus phytorum</name>
    <dbReference type="NCBI Taxonomy" id="2654977"/>
    <lineage>
        <taxon>Bacteria</taxon>
        <taxon>Bacillati</taxon>
        <taxon>Bacillota</taxon>
        <taxon>Bacilli</taxon>
        <taxon>Bacillales</taxon>
        <taxon>Paenibacillaceae</taxon>
        <taxon>Paenibacillus</taxon>
    </lineage>
</organism>
<dbReference type="RefSeq" id="WP_171644859.1">
    <property type="nucleotide sequence ID" value="NZ_WHOA01000125.1"/>
</dbReference>
<accession>A0ABX1XY02</accession>
<dbReference type="InterPro" id="IPR001845">
    <property type="entry name" value="HTH_ArsR_DNA-bd_dom"/>
</dbReference>
<evidence type="ECO:0000313" key="5">
    <source>
        <dbReference type="EMBL" id="NOU73450.1"/>
    </source>
</evidence>
<keyword evidence="3" id="KW-0804">Transcription</keyword>
<dbReference type="PROSITE" id="PS00846">
    <property type="entry name" value="HTH_ARSR_1"/>
    <property type="match status" value="1"/>
</dbReference>
<dbReference type="EMBL" id="WHOA01000125">
    <property type="protein sequence ID" value="NOU73450.1"/>
    <property type="molecule type" value="Genomic_DNA"/>
</dbReference>
<dbReference type="PROSITE" id="PS50987">
    <property type="entry name" value="HTH_ARSR_2"/>
    <property type="match status" value="1"/>
</dbReference>
<evidence type="ECO:0000256" key="1">
    <source>
        <dbReference type="ARBA" id="ARBA00023015"/>
    </source>
</evidence>
<keyword evidence="1" id="KW-0805">Transcription regulation</keyword>
<dbReference type="Gene3D" id="1.10.10.10">
    <property type="entry name" value="Winged helix-like DNA-binding domain superfamily/Winged helix DNA-binding domain"/>
    <property type="match status" value="1"/>
</dbReference>
<gene>
    <name evidence="5" type="ORF">GC098_18830</name>
</gene>
<dbReference type="InterPro" id="IPR018334">
    <property type="entry name" value="ArsR_HTH"/>
</dbReference>
<dbReference type="SMART" id="SM00418">
    <property type="entry name" value="HTH_ARSR"/>
    <property type="match status" value="1"/>
</dbReference>
<comment type="caution">
    <text evidence="5">The sequence shown here is derived from an EMBL/GenBank/DDBJ whole genome shotgun (WGS) entry which is preliminary data.</text>
</comment>
<reference evidence="5 6" key="1">
    <citation type="submission" date="2019-10" db="EMBL/GenBank/DDBJ databases">
        <title>Description of Paenibacillus terrestris sp. nov.</title>
        <authorList>
            <person name="Carlier A."/>
            <person name="Qi S."/>
        </authorList>
    </citation>
    <scope>NUCLEOTIDE SEQUENCE [LARGE SCALE GENOMIC DNA]</scope>
    <source>
        <strain evidence="5 6">LMG 31458</strain>
    </source>
</reference>
<name>A0ABX1XY02_9BACL</name>
<evidence type="ECO:0000256" key="2">
    <source>
        <dbReference type="ARBA" id="ARBA00023125"/>
    </source>
</evidence>
<dbReference type="PANTHER" id="PTHR33154">
    <property type="entry name" value="TRANSCRIPTIONAL REGULATOR, ARSR FAMILY"/>
    <property type="match status" value="1"/>
</dbReference>
<keyword evidence="6" id="KW-1185">Reference proteome</keyword>